<dbReference type="PANTHER" id="PTHR13078">
    <property type="entry name" value="PEROXISOMAL MULTIFUNCTIONAL ENZYME TYPE 2-RELATED"/>
    <property type="match status" value="1"/>
</dbReference>
<evidence type="ECO:0000259" key="3">
    <source>
        <dbReference type="Pfam" id="PF22622"/>
    </source>
</evidence>
<accession>A0A1H8T7D1</accession>
<evidence type="ECO:0000313" key="4">
    <source>
        <dbReference type="EMBL" id="SEO86418.1"/>
    </source>
</evidence>
<dbReference type="GO" id="GO:0003857">
    <property type="term" value="F:(3S)-3-hydroxyacyl-CoA dehydrogenase (NAD+) activity"/>
    <property type="evidence" value="ECO:0007669"/>
    <property type="project" value="TreeGrafter"/>
</dbReference>
<dbReference type="InterPro" id="IPR029069">
    <property type="entry name" value="HotDog_dom_sf"/>
</dbReference>
<feature type="domain" description="MaoC-like" evidence="2">
    <location>
        <begin position="164"/>
        <end position="267"/>
    </location>
</feature>
<dbReference type="Pfam" id="PF22622">
    <property type="entry name" value="MFE-2_hydrat-2_N"/>
    <property type="match status" value="1"/>
</dbReference>
<dbReference type="EMBL" id="FOEE01000005">
    <property type="protein sequence ID" value="SEO86418.1"/>
    <property type="molecule type" value="Genomic_DNA"/>
</dbReference>
<keyword evidence="5" id="KW-1185">Reference proteome</keyword>
<dbReference type="CDD" id="cd03448">
    <property type="entry name" value="HDE_HSD"/>
    <property type="match status" value="1"/>
</dbReference>
<organism evidence="4 5">
    <name type="scientific">Trujillonella endophytica</name>
    <dbReference type="NCBI Taxonomy" id="673521"/>
    <lineage>
        <taxon>Bacteria</taxon>
        <taxon>Bacillati</taxon>
        <taxon>Actinomycetota</taxon>
        <taxon>Actinomycetes</taxon>
        <taxon>Geodermatophilales</taxon>
        <taxon>Geodermatophilaceae</taxon>
        <taxon>Trujillonella</taxon>
    </lineage>
</organism>
<reference evidence="5" key="1">
    <citation type="submission" date="2016-10" db="EMBL/GenBank/DDBJ databases">
        <authorList>
            <person name="Varghese N."/>
            <person name="Submissions S."/>
        </authorList>
    </citation>
    <scope>NUCLEOTIDE SEQUENCE [LARGE SCALE GENOMIC DNA]</scope>
    <source>
        <strain evidence="5">DSM 45413</strain>
    </source>
</reference>
<dbReference type="RefSeq" id="WP_091942783.1">
    <property type="nucleotide sequence ID" value="NZ_FOEE01000005.1"/>
</dbReference>
<dbReference type="Pfam" id="PF01575">
    <property type="entry name" value="MaoC_dehydratas"/>
    <property type="match status" value="1"/>
</dbReference>
<dbReference type="GO" id="GO:0044594">
    <property type="term" value="F:17-beta-hydroxysteroid dehydrogenase (NAD+) activity"/>
    <property type="evidence" value="ECO:0007669"/>
    <property type="project" value="TreeGrafter"/>
</dbReference>
<dbReference type="GO" id="GO:0004300">
    <property type="term" value="F:enoyl-CoA hydratase activity"/>
    <property type="evidence" value="ECO:0007669"/>
    <property type="project" value="TreeGrafter"/>
</dbReference>
<dbReference type="Gene3D" id="3.10.129.10">
    <property type="entry name" value="Hotdog Thioesterase"/>
    <property type="match status" value="1"/>
</dbReference>
<dbReference type="AlphaFoldDB" id="A0A1H8T7D1"/>
<comment type="similarity">
    <text evidence="1">Belongs to the enoyl-CoA hydratase/isomerase family.</text>
</comment>
<dbReference type="GO" id="GO:0006635">
    <property type="term" value="P:fatty acid beta-oxidation"/>
    <property type="evidence" value="ECO:0007669"/>
    <property type="project" value="TreeGrafter"/>
</dbReference>
<gene>
    <name evidence="4" type="ORF">SAMN05660991_02096</name>
</gene>
<name>A0A1H8T7D1_9ACTN</name>
<dbReference type="SUPFAM" id="SSF54637">
    <property type="entry name" value="Thioesterase/thiol ester dehydrase-isomerase"/>
    <property type="match status" value="2"/>
</dbReference>
<evidence type="ECO:0000259" key="2">
    <source>
        <dbReference type="Pfam" id="PF01575"/>
    </source>
</evidence>
<protein>
    <submittedName>
        <fullName evidence="4">Acyl dehydratase</fullName>
    </submittedName>
</protein>
<dbReference type="OrthoDB" id="5522043at2"/>
<dbReference type="InterPro" id="IPR002539">
    <property type="entry name" value="MaoC-like_dom"/>
</dbReference>
<dbReference type="InterPro" id="IPR054357">
    <property type="entry name" value="MFE-2_N"/>
</dbReference>
<dbReference type="PANTHER" id="PTHR13078:SF56">
    <property type="entry name" value="PEROXISOMAL MULTIFUNCTIONAL ENZYME TYPE 2"/>
    <property type="match status" value="1"/>
</dbReference>
<proteinExistence type="inferred from homology"/>
<evidence type="ECO:0000256" key="1">
    <source>
        <dbReference type="ARBA" id="ARBA00005254"/>
    </source>
</evidence>
<sequence>MTLARELVGQEWDGGESSWTSADALRYALGVGAGAQDPHRELEFTTENSHDTAQRVLPTFAVVAGTVGGARPGPRLGDFDLAQILHAEQSVTLHRELPPDATVRTTSGVVGMYDKGRDALVVLQSRAVDAATGEPLYDTRSGIFVRGEGGFGGDRGPAEPWQLPDRPADSVVSYPTRPDQALLYRLSGDRNPLHSDPWFARSAGLERPILHGLCTYGFTGRALLHAACGSDPARFGHMSARFSAPVLPGQTLDVHVWEDDDGVLFQTLADGRPVLTRGTLTRREP</sequence>
<evidence type="ECO:0000313" key="5">
    <source>
        <dbReference type="Proteomes" id="UP000198960"/>
    </source>
</evidence>
<dbReference type="Proteomes" id="UP000198960">
    <property type="component" value="Unassembled WGS sequence"/>
</dbReference>
<dbReference type="STRING" id="673521.SAMN05660991_02096"/>
<feature type="domain" description="Peroxisomal multifunctional enzyme type 2-like N-terminal" evidence="3">
    <location>
        <begin position="19"/>
        <end position="147"/>
    </location>
</feature>